<evidence type="ECO:0000256" key="1">
    <source>
        <dbReference type="ARBA" id="ARBA00001946"/>
    </source>
</evidence>
<keyword evidence="4 6" id="KW-0378">Hydrolase</keyword>
<dbReference type="InterPro" id="IPR036663">
    <property type="entry name" value="Fumarylacetoacetase_C_sf"/>
</dbReference>
<dbReference type="PANTHER" id="PTHR11820:SF7">
    <property type="entry name" value="ACYLPYRUVASE FAHD1, MITOCHONDRIAL"/>
    <property type="match status" value="1"/>
</dbReference>
<dbReference type="GO" id="GO:0046872">
    <property type="term" value="F:metal ion binding"/>
    <property type="evidence" value="ECO:0007669"/>
    <property type="project" value="UniProtKB-KW"/>
</dbReference>
<evidence type="ECO:0000256" key="2">
    <source>
        <dbReference type="ARBA" id="ARBA00010211"/>
    </source>
</evidence>
<sequence length="298" mass="31637">MKLLTFRTTSGQTRVAQLNSSGAVQPLAYADGRAVDDLVALIASHVALDSLLADGPVQALEAVKLLAPIPRPARNIFCVGKNYKNHAQEFTKSGFDAGQTAADAIPTDPIVFSKTPETVIAHGQRIWDAAGVSDALDYEAELAVIIGKGGRGIAKADALNHVWGYTIINDVTARDWQKRHKQWHLGKSFDTFGPLGPVAVTADEIDGGNLELKAWVNGELRQHASTRDLIFDIPTLIETISKGITLLPGDIIATGTPEGVGIGFDPPRFLQRGDVVAIEISGIGHLENEVGAIGEVGA</sequence>
<dbReference type="Pfam" id="PF01557">
    <property type="entry name" value="FAA_hydrolase"/>
    <property type="match status" value="1"/>
</dbReference>
<feature type="domain" description="Fumarylacetoacetase-like C-terminal" evidence="5">
    <location>
        <begin position="76"/>
        <end position="290"/>
    </location>
</feature>
<comment type="cofactor">
    <cofactor evidence="1">
        <name>Mg(2+)</name>
        <dbReference type="ChEBI" id="CHEBI:18420"/>
    </cofactor>
</comment>
<name>A0A2S0MCP2_9BURK</name>
<keyword evidence="7" id="KW-1185">Reference proteome</keyword>
<evidence type="ECO:0000256" key="3">
    <source>
        <dbReference type="ARBA" id="ARBA00022723"/>
    </source>
</evidence>
<evidence type="ECO:0000313" key="7">
    <source>
        <dbReference type="Proteomes" id="UP000239709"/>
    </source>
</evidence>
<dbReference type="EMBL" id="CP027666">
    <property type="protein sequence ID" value="AVO33586.1"/>
    <property type="molecule type" value="Genomic_DNA"/>
</dbReference>
<reference evidence="6 7" key="1">
    <citation type="submission" date="2018-03" db="EMBL/GenBank/DDBJ databases">
        <title>Genome sequencing of Ottowia sp.</title>
        <authorList>
            <person name="Kim S.-J."/>
            <person name="Heo J."/>
            <person name="Kwon S.-W."/>
        </authorList>
    </citation>
    <scope>NUCLEOTIDE SEQUENCE [LARGE SCALE GENOMIC DNA]</scope>
    <source>
        <strain evidence="6 7">KADR8-3</strain>
    </source>
</reference>
<evidence type="ECO:0000256" key="4">
    <source>
        <dbReference type="ARBA" id="ARBA00022801"/>
    </source>
</evidence>
<dbReference type="GO" id="GO:0016853">
    <property type="term" value="F:isomerase activity"/>
    <property type="evidence" value="ECO:0007669"/>
    <property type="project" value="UniProtKB-ARBA"/>
</dbReference>
<keyword evidence="3" id="KW-0479">Metal-binding</keyword>
<dbReference type="GO" id="GO:0019752">
    <property type="term" value="P:carboxylic acid metabolic process"/>
    <property type="evidence" value="ECO:0007669"/>
    <property type="project" value="UniProtKB-ARBA"/>
</dbReference>
<dbReference type="InterPro" id="IPR011234">
    <property type="entry name" value="Fumarylacetoacetase-like_C"/>
</dbReference>
<dbReference type="FunFam" id="3.90.850.10:FF:000002">
    <property type="entry name" value="2-hydroxyhepta-2,4-diene-1,7-dioate isomerase"/>
    <property type="match status" value="1"/>
</dbReference>
<dbReference type="SUPFAM" id="SSF56529">
    <property type="entry name" value="FAH"/>
    <property type="match status" value="1"/>
</dbReference>
<dbReference type="OrthoDB" id="8582489at2"/>
<dbReference type="PANTHER" id="PTHR11820">
    <property type="entry name" value="ACYLPYRUVASE"/>
    <property type="match status" value="1"/>
</dbReference>
<accession>A0A2S0MCP2</accession>
<evidence type="ECO:0000313" key="6">
    <source>
        <dbReference type="EMBL" id="AVO33586.1"/>
    </source>
</evidence>
<dbReference type="AlphaFoldDB" id="A0A2S0MCP2"/>
<evidence type="ECO:0000259" key="5">
    <source>
        <dbReference type="Pfam" id="PF01557"/>
    </source>
</evidence>
<dbReference type="KEGG" id="otk:C6570_04450"/>
<dbReference type="Proteomes" id="UP000239709">
    <property type="component" value="Chromosome"/>
</dbReference>
<protein>
    <submittedName>
        <fullName evidence="6">Hydrolase</fullName>
    </submittedName>
</protein>
<dbReference type="RefSeq" id="WP_106702149.1">
    <property type="nucleotide sequence ID" value="NZ_CP027666.1"/>
</dbReference>
<comment type="similarity">
    <text evidence="2">Belongs to the FAH family.</text>
</comment>
<gene>
    <name evidence="6" type="ORF">C6570_04450</name>
</gene>
<proteinExistence type="inferred from homology"/>
<dbReference type="Gene3D" id="3.90.850.10">
    <property type="entry name" value="Fumarylacetoacetase-like, C-terminal domain"/>
    <property type="match status" value="1"/>
</dbReference>
<organism evidence="6 7">
    <name type="scientific">Ottowia oryzae</name>
    <dbReference type="NCBI Taxonomy" id="2109914"/>
    <lineage>
        <taxon>Bacteria</taxon>
        <taxon>Pseudomonadati</taxon>
        <taxon>Pseudomonadota</taxon>
        <taxon>Betaproteobacteria</taxon>
        <taxon>Burkholderiales</taxon>
        <taxon>Comamonadaceae</taxon>
        <taxon>Ottowia</taxon>
    </lineage>
</organism>
<dbReference type="GO" id="GO:0018773">
    <property type="term" value="F:acetylpyruvate hydrolase activity"/>
    <property type="evidence" value="ECO:0007669"/>
    <property type="project" value="TreeGrafter"/>
</dbReference>